<feature type="transmembrane region" description="Helical" evidence="5">
    <location>
        <begin position="209"/>
        <end position="226"/>
    </location>
</feature>
<dbReference type="AlphaFoldDB" id="A0A916JK76"/>
<feature type="transmembrane region" description="Helical" evidence="5">
    <location>
        <begin position="35"/>
        <end position="53"/>
    </location>
</feature>
<proteinExistence type="predicted"/>
<feature type="transmembrane region" description="Helical" evidence="5">
    <location>
        <begin position="255"/>
        <end position="271"/>
    </location>
</feature>
<dbReference type="PANTHER" id="PTHR37422">
    <property type="entry name" value="TEICHURONIC ACID BIOSYNTHESIS PROTEIN TUAE"/>
    <property type="match status" value="1"/>
</dbReference>
<reference evidence="7" key="1">
    <citation type="submission" date="2021-04" db="EMBL/GenBank/DDBJ databases">
        <authorList>
            <person name="Rodrigo-Torres L."/>
            <person name="Arahal R. D."/>
            <person name="Lucena T."/>
        </authorList>
    </citation>
    <scope>NUCLEOTIDE SEQUENCE</scope>
    <source>
        <strain evidence="7">AS29M-1</strain>
    </source>
</reference>
<name>A0A916JK76_9FLAO</name>
<evidence type="ECO:0000256" key="3">
    <source>
        <dbReference type="ARBA" id="ARBA00022989"/>
    </source>
</evidence>
<protein>
    <recommendedName>
        <fullName evidence="6">O-antigen ligase-related domain-containing protein</fullName>
    </recommendedName>
</protein>
<dbReference type="Pfam" id="PF04932">
    <property type="entry name" value="Wzy_C"/>
    <property type="match status" value="1"/>
</dbReference>
<feature type="transmembrane region" description="Helical" evidence="5">
    <location>
        <begin position="85"/>
        <end position="102"/>
    </location>
</feature>
<comment type="subcellular location">
    <subcellularLocation>
        <location evidence="1">Membrane</location>
        <topology evidence="1">Multi-pass membrane protein</topology>
    </subcellularLocation>
</comment>
<gene>
    <name evidence="7" type="ORF">CRYO30217_00083</name>
</gene>
<dbReference type="EMBL" id="OU015584">
    <property type="protein sequence ID" value="CAG5076359.1"/>
    <property type="molecule type" value="Genomic_DNA"/>
</dbReference>
<feature type="transmembrane region" description="Helical" evidence="5">
    <location>
        <begin position="60"/>
        <end position="79"/>
    </location>
</feature>
<accession>A0A916JK76</accession>
<feature type="transmembrane region" description="Helical" evidence="5">
    <location>
        <begin position="278"/>
        <end position="297"/>
    </location>
</feature>
<feature type="transmembrane region" description="Helical" evidence="5">
    <location>
        <begin position="143"/>
        <end position="161"/>
    </location>
</feature>
<dbReference type="RefSeq" id="WP_258540328.1">
    <property type="nucleotide sequence ID" value="NZ_OU015584.1"/>
</dbReference>
<evidence type="ECO:0000313" key="7">
    <source>
        <dbReference type="EMBL" id="CAG5076359.1"/>
    </source>
</evidence>
<feature type="transmembrane region" description="Helical" evidence="5">
    <location>
        <begin position="233"/>
        <end position="249"/>
    </location>
</feature>
<feature type="transmembrane region" description="Helical" evidence="5">
    <location>
        <begin position="168"/>
        <end position="189"/>
    </location>
</feature>
<evidence type="ECO:0000256" key="4">
    <source>
        <dbReference type="ARBA" id="ARBA00023136"/>
    </source>
</evidence>
<dbReference type="InterPro" id="IPR051533">
    <property type="entry name" value="WaaL-like"/>
</dbReference>
<dbReference type="InterPro" id="IPR007016">
    <property type="entry name" value="O-antigen_ligase-rel_domated"/>
</dbReference>
<dbReference type="Proteomes" id="UP000683507">
    <property type="component" value="Chromosome"/>
</dbReference>
<feature type="transmembrane region" description="Helical" evidence="5">
    <location>
        <begin position="425"/>
        <end position="442"/>
    </location>
</feature>
<evidence type="ECO:0000259" key="6">
    <source>
        <dbReference type="Pfam" id="PF04932"/>
    </source>
</evidence>
<keyword evidence="2 5" id="KW-0812">Transmembrane</keyword>
<evidence type="ECO:0000256" key="2">
    <source>
        <dbReference type="ARBA" id="ARBA00022692"/>
    </source>
</evidence>
<organism evidence="7 8">
    <name type="scientific">Parvicella tangerina</name>
    <dbReference type="NCBI Taxonomy" id="2829795"/>
    <lineage>
        <taxon>Bacteria</taxon>
        <taxon>Pseudomonadati</taxon>
        <taxon>Bacteroidota</taxon>
        <taxon>Flavobacteriia</taxon>
        <taxon>Flavobacteriales</taxon>
        <taxon>Parvicellaceae</taxon>
        <taxon>Parvicella</taxon>
    </lineage>
</organism>
<feature type="transmembrane region" description="Helical" evidence="5">
    <location>
        <begin position="448"/>
        <end position="465"/>
    </location>
</feature>
<keyword evidence="8" id="KW-1185">Reference proteome</keyword>
<keyword evidence="4 5" id="KW-0472">Membrane</keyword>
<feature type="transmembrane region" description="Helical" evidence="5">
    <location>
        <begin position="12"/>
        <end position="29"/>
    </location>
</feature>
<dbReference type="KEGG" id="ptan:CRYO30217_00083"/>
<evidence type="ECO:0000256" key="1">
    <source>
        <dbReference type="ARBA" id="ARBA00004141"/>
    </source>
</evidence>
<feature type="domain" description="O-antigen ligase-related" evidence="6">
    <location>
        <begin position="239"/>
        <end position="400"/>
    </location>
</feature>
<feature type="transmembrane region" description="Helical" evidence="5">
    <location>
        <begin position="114"/>
        <end position="131"/>
    </location>
</feature>
<evidence type="ECO:0000313" key="8">
    <source>
        <dbReference type="Proteomes" id="UP000683507"/>
    </source>
</evidence>
<dbReference type="GO" id="GO:0016020">
    <property type="term" value="C:membrane"/>
    <property type="evidence" value="ECO:0007669"/>
    <property type="project" value="UniProtKB-SubCell"/>
</dbReference>
<dbReference type="PANTHER" id="PTHR37422:SF13">
    <property type="entry name" value="LIPOPOLYSACCHARIDE BIOSYNTHESIS PROTEIN PA4999-RELATED"/>
    <property type="match status" value="1"/>
</dbReference>
<feature type="transmembrane region" description="Helical" evidence="5">
    <location>
        <begin position="393"/>
        <end position="413"/>
    </location>
</feature>
<sequence length="474" mass="54055">MLFQANKKIDWVYLLVIGALGFLLTYFQYHGKLHQLFYGVFFLLAVAFTSFQLKKLDRFYLLIAFLSPVSFSIDIIGGFSLKSPLEPLLMLSLFVFIVKASMNYRTSKFSWKHPLVLLLILDLMWTFISTVNSELTAISLKRFAMNNLYFIGFFFLFQQTVKSDQKRLFHYFGLGMIIPILFTSLQHGVHGFAQNYSFNVSQPFFDDHTQYGAIAAFVIPYFALNLKKNGKTVYLNSFVLAALIVAVLTSYSRGAWISLIAAFALYVSLKLHFKVKHILVILVGLSVFISVNFSNYYDGLKHNEVKYDDNISNHLSSVTNLQNDASNLERINRWVCAYRMYEERPIFGFGPGTYQFLYDNFQTPEYMTRISTHKGDKGNAHSEILNRLAEQGIVSSLLFLAISFLALSSGIRRYHASSKPETKKLILASLLGLTTFYIHGLFNTFSDIAEMAILVYGSMAILLTVDINEAQREA</sequence>
<evidence type="ECO:0000256" key="5">
    <source>
        <dbReference type="SAM" id="Phobius"/>
    </source>
</evidence>
<keyword evidence="3 5" id="KW-1133">Transmembrane helix</keyword>